<keyword evidence="2" id="KW-1185">Reference proteome</keyword>
<evidence type="ECO:0000313" key="1">
    <source>
        <dbReference type="EMBL" id="EYD72532.1"/>
    </source>
</evidence>
<proteinExistence type="predicted"/>
<protein>
    <submittedName>
        <fullName evidence="1">Uncharacterized protein</fullName>
    </submittedName>
</protein>
<dbReference type="HOGENOM" id="CLU_3100483_0_0_5"/>
<reference evidence="1 2" key="1">
    <citation type="submission" date="2013-03" db="EMBL/GenBank/DDBJ databases">
        <authorList>
            <person name="Fiebig A."/>
            <person name="Goeker M."/>
            <person name="Klenk H.-P.P."/>
        </authorList>
    </citation>
    <scope>NUCLEOTIDE SEQUENCE [LARGE SCALE GENOMIC DNA]</scope>
    <source>
        <strain evidence="1 2">DSM 17492</strain>
    </source>
</reference>
<sequence length="51" mass="5719">MWRCDPGGGPPGGMRVVHSSIPELSPGLLWPYTVNIPEYGAPEFYCYRHAR</sequence>
<comment type="caution">
    <text evidence="1">The sequence shown here is derived from an EMBL/GenBank/DDBJ whole genome shotgun (WGS) entry which is preliminary data.</text>
</comment>
<evidence type="ECO:0000313" key="2">
    <source>
        <dbReference type="Proteomes" id="UP000025047"/>
    </source>
</evidence>
<name>A0A017HDJ5_9RHOB</name>
<organism evidence="1 2">
    <name type="scientific">Limimaricola hongkongensis DSM 17492</name>
    <dbReference type="NCBI Taxonomy" id="1122180"/>
    <lineage>
        <taxon>Bacteria</taxon>
        <taxon>Pseudomonadati</taxon>
        <taxon>Pseudomonadota</taxon>
        <taxon>Alphaproteobacteria</taxon>
        <taxon>Rhodobacterales</taxon>
        <taxon>Paracoccaceae</taxon>
        <taxon>Limimaricola</taxon>
    </lineage>
</organism>
<dbReference type="STRING" id="1122180.Lokhon_01333"/>
<dbReference type="Proteomes" id="UP000025047">
    <property type="component" value="Unassembled WGS sequence"/>
</dbReference>
<dbReference type="EMBL" id="APGJ01000004">
    <property type="protein sequence ID" value="EYD72532.1"/>
    <property type="molecule type" value="Genomic_DNA"/>
</dbReference>
<accession>A0A017HDJ5</accession>
<dbReference type="AlphaFoldDB" id="A0A017HDJ5"/>
<gene>
    <name evidence="1" type="ORF">Lokhon_01333</name>
</gene>